<dbReference type="Pfam" id="PF25318">
    <property type="entry name" value="WHD_GDS1"/>
    <property type="match status" value="1"/>
</dbReference>
<sequence>MISSDEELMGVCVQLLKDHYPKGLTIKQMAQLLEEENQPAMAFCRSSTILSTKLNSWYRRFTSSCPIARIQSPDTPNRLLYKYVVDLPTPEHSDDDEKERDKLDSKQVSVDDDESARSERRGSESDDALDGKNGAGDLVKGYNLRRVIKKTPKAFTPPPRRKSSHTDTPNNDHKNHNNNDLKVAQVLADREFNPYFDPIHNDFFQKAAGSAVAFTSWWIDDEELDHISNPEDMTLDDLDAYL</sequence>
<accession>A0A060T2M1</accession>
<feature type="region of interest" description="Disordered" evidence="1">
    <location>
        <begin position="89"/>
        <end position="179"/>
    </location>
</feature>
<organism evidence="3">
    <name type="scientific">Blastobotrys adeninivorans</name>
    <name type="common">Yeast</name>
    <name type="synonym">Arxula adeninivorans</name>
    <dbReference type="NCBI Taxonomy" id="409370"/>
    <lineage>
        <taxon>Eukaryota</taxon>
        <taxon>Fungi</taxon>
        <taxon>Dikarya</taxon>
        <taxon>Ascomycota</taxon>
        <taxon>Saccharomycotina</taxon>
        <taxon>Dipodascomycetes</taxon>
        <taxon>Dipodascales</taxon>
        <taxon>Trichomonascaceae</taxon>
        <taxon>Blastobotrys</taxon>
    </lineage>
</organism>
<feature type="domain" description="GDS1 winged helix" evidence="2">
    <location>
        <begin position="5"/>
        <end position="83"/>
    </location>
</feature>
<evidence type="ECO:0000313" key="3">
    <source>
        <dbReference type="EMBL" id="CDP33137.1"/>
    </source>
</evidence>
<feature type="compositionally biased region" description="Basic and acidic residues" evidence="1">
    <location>
        <begin position="115"/>
        <end position="124"/>
    </location>
</feature>
<evidence type="ECO:0000259" key="2">
    <source>
        <dbReference type="Pfam" id="PF25318"/>
    </source>
</evidence>
<evidence type="ECO:0000256" key="1">
    <source>
        <dbReference type="SAM" id="MobiDB-lite"/>
    </source>
</evidence>
<name>A0A060T2M1_BLAAD</name>
<gene>
    <name evidence="3" type="ORF">GNLVRS02_ARAD1A02552g</name>
</gene>
<dbReference type="AlphaFoldDB" id="A0A060T2M1"/>
<protein>
    <submittedName>
        <fullName evidence="3">ARAD1A02552p</fullName>
    </submittedName>
</protein>
<dbReference type="InterPro" id="IPR057511">
    <property type="entry name" value="WH_GDS1"/>
</dbReference>
<reference evidence="3" key="1">
    <citation type="submission" date="2014-02" db="EMBL/GenBank/DDBJ databases">
        <authorList>
            <person name="Genoscope - CEA"/>
        </authorList>
    </citation>
    <scope>NUCLEOTIDE SEQUENCE</scope>
    <source>
        <strain evidence="3">LS3</strain>
    </source>
</reference>
<dbReference type="EMBL" id="HG937691">
    <property type="protein sequence ID" value="CDP33137.1"/>
    <property type="molecule type" value="Genomic_DNA"/>
</dbReference>
<proteinExistence type="predicted"/>
<feature type="compositionally biased region" description="Basic and acidic residues" evidence="1">
    <location>
        <begin position="170"/>
        <end position="179"/>
    </location>
</feature>
<reference evidence="3" key="2">
    <citation type="submission" date="2014-06" db="EMBL/GenBank/DDBJ databases">
        <title>The complete genome of Blastobotrys (Arxula) adeninivorans LS3 - a yeast of biotechnological interest.</title>
        <authorList>
            <person name="Kunze G."/>
            <person name="Gaillardin C."/>
            <person name="Czernicka M."/>
            <person name="Durrens P."/>
            <person name="Martin T."/>
            <person name="Boer E."/>
            <person name="Gabaldon T."/>
            <person name="Cruz J."/>
            <person name="Talla E."/>
            <person name="Marck C."/>
            <person name="Goffeau A."/>
            <person name="Barbe V."/>
            <person name="Baret P."/>
            <person name="Baronian K."/>
            <person name="Beier S."/>
            <person name="Bleykasten C."/>
            <person name="Bode R."/>
            <person name="Casaregola S."/>
            <person name="Despons L."/>
            <person name="Fairhead C."/>
            <person name="Giersberg M."/>
            <person name="Gierski P."/>
            <person name="Hahnel U."/>
            <person name="Hartmann A."/>
            <person name="Jankowska D."/>
            <person name="Jubin C."/>
            <person name="Jung P."/>
            <person name="Lafontaine I."/>
            <person name="Leh-Louis V."/>
            <person name="Lemaire M."/>
            <person name="Marcet-Houben M."/>
            <person name="Mascher M."/>
            <person name="Morel G."/>
            <person name="Richard G.-F."/>
            <person name="Riechen J."/>
            <person name="Sacerdot C."/>
            <person name="Sarkar A."/>
            <person name="Savel G."/>
            <person name="Schacherer J."/>
            <person name="Sherman D."/>
            <person name="Straub M.-L."/>
            <person name="Stein N."/>
            <person name="Thierry A."/>
            <person name="Trautwein-Schult A."/>
            <person name="Westhof E."/>
            <person name="Worch S."/>
            <person name="Dujon B."/>
            <person name="Souciet J.-L."/>
            <person name="Wincker P."/>
            <person name="Scholz U."/>
            <person name="Neuveglise N."/>
        </authorList>
    </citation>
    <scope>NUCLEOTIDE SEQUENCE</scope>
    <source>
        <strain evidence="3">LS3</strain>
    </source>
</reference>